<protein>
    <submittedName>
        <fullName evidence="2">Uncharacterized protein</fullName>
    </submittedName>
</protein>
<evidence type="ECO:0000313" key="2">
    <source>
        <dbReference type="EMBL" id="GFD47889.1"/>
    </source>
</evidence>
<reference evidence="2" key="1">
    <citation type="journal article" date="2019" name="Sci. Rep.">
        <title>Draft genome of Tanacetum cinerariifolium, the natural source of mosquito coil.</title>
        <authorList>
            <person name="Yamashiro T."/>
            <person name="Shiraishi A."/>
            <person name="Satake H."/>
            <person name="Nakayama K."/>
        </authorList>
    </citation>
    <scope>NUCLEOTIDE SEQUENCE</scope>
</reference>
<accession>A0A699WM28</accession>
<sequence>AHYRAQRGHHQVRRLAHRPRAGGRHQRRPPALRGHARAAGEAQGHEPHGPVSGREGGGVKRCLFSAKKRHSAKKMGSPFPYRQIVMMAACQSAITLCL</sequence>
<comment type="caution">
    <text evidence="2">The sequence shown here is derived from an EMBL/GenBank/DDBJ whole genome shotgun (WGS) entry which is preliminary data.</text>
</comment>
<gene>
    <name evidence="2" type="ORF">Tci_919858</name>
</gene>
<dbReference type="AlphaFoldDB" id="A0A699WM28"/>
<organism evidence="2">
    <name type="scientific">Tanacetum cinerariifolium</name>
    <name type="common">Dalmatian daisy</name>
    <name type="synonym">Chrysanthemum cinerariifolium</name>
    <dbReference type="NCBI Taxonomy" id="118510"/>
    <lineage>
        <taxon>Eukaryota</taxon>
        <taxon>Viridiplantae</taxon>
        <taxon>Streptophyta</taxon>
        <taxon>Embryophyta</taxon>
        <taxon>Tracheophyta</taxon>
        <taxon>Spermatophyta</taxon>
        <taxon>Magnoliopsida</taxon>
        <taxon>eudicotyledons</taxon>
        <taxon>Gunneridae</taxon>
        <taxon>Pentapetalae</taxon>
        <taxon>asterids</taxon>
        <taxon>campanulids</taxon>
        <taxon>Asterales</taxon>
        <taxon>Asteraceae</taxon>
        <taxon>Asteroideae</taxon>
        <taxon>Anthemideae</taxon>
        <taxon>Anthemidinae</taxon>
        <taxon>Tanacetum</taxon>
    </lineage>
</organism>
<proteinExistence type="predicted"/>
<evidence type="ECO:0000256" key="1">
    <source>
        <dbReference type="SAM" id="MobiDB-lite"/>
    </source>
</evidence>
<feature type="non-terminal residue" evidence="2">
    <location>
        <position position="1"/>
    </location>
</feature>
<feature type="region of interest" description="Disordered" evidence="1">
    <location>
        <begin position="1"/>
        <end position="60"/>
    </location>
</feature>
<name>A0A699WM28_TANCI</name>
<dbReference type="EMBL" id="BKCJ011710133">
    <property type="protein sequence ID" value="GFD47889.1"/>
    <property type="molecule type" value="Genomic_DNA"/>
</dbReference>
<feature type="compositionally biased region" description="Basic residues" evidence="1">
    <location>
        <begin position="1"/>
        <end position="36"/>
    </location>
</feature>